<reference evidence="2" key="1">
    <citation type="journal article" date="2015" name="Nature">
        <title>Complex archaea that bridge the gap between prokaryotes and eukaryotes.</title>
        <authorList>
            <person name="Spang A."/>
            <person name="Saw J.H."/>
            <person name="Jorgensen S.L."/>
            <person name="Zaremba-Niedzwiedzka K."/>
            <person name="Martijn J."/>
            <person name="Lind A.E."/>
            <person name="van Eijk R."/>
            <person name="Schleper C."/>
            <person name="Guy L."/>
            <person name="Ettema T.J."/>
        </authorList>
    </citation>
    <scope>NUCLEOTIDE SEQUENCE</scope>
</reference>
<feature type="transmembrane region" description="Helical" evidence="1">
    <location>
        <begin position="34"/>
        <end position="59"/>
    </location>
</feature>
<evidence type="ECO:0000256" key="1">
    <source>
        <dbReference type="SAM" id="Phobius"/>
    </source>
</evidence>
<comment type="caution">
    <text evidence="2">The sequence shown here is derived from an EMBL/GenBank/DDBJ whole genome shotgun (WGS) entry which is preliminary data.</text>
</comment>
<dbReference type="InterPro" id="IPR021737">
    <property type="entry name" value="Phage_phiKZ_Orf197"/>
</dbReference>
<dbReference type="AlphaFoldDB" id="A0A0F9P2U5"/>
<evidence type="ECO:0008006" key="3">
    <source>
        <dbReference type="Google" id="ProtNLM"/>
    </source>
</evidence>
<accession>A0A0F9P2U5</accession>
<feature type="transmembrane region" description="Helical" evidence="1">
    <location>
        <begin position="86"/>
        <end position="109"/>
    </location>
</feature>
<dbReference type="Pfam" id="PF11750">
    <property type="entry name" value="DUF3307"/>
    <property type="match status" value="1"/>
</dbReference>
<sequence length="113" mass="12399">MIETTHVITLLWFHFLADFLLQNDWMATNKSRSWIALAVLSCVYTAVLGLFGGLLWGIANGILHAVADAGSSRATSHLHLIGARHWFFVVIGLDQAAHLTCLILTWAIAVPGF</sequence>
<dbReference type="EMBL" id="LAZR01002887">
    <property type="protein sequence ID" value="KKN24379.1"/>
    <property type="molecule type" value="Genomic_DNA"/>
</dbReference>
<gene>
    <name evidence="2" type="ORF">LCGC14_0895520</name>
</gene>
<name>A0A0F9P2U5_9ZZZZ</name>
<proteinExistence type="predicted"/>
<keyword evidence="1" id="KW-0812">Transmembrane</keyword>
<organism evidence="2">
    <name type="scientific">marine sediment metagenome</name>
    <dbReference type="NCBI Taxonomy" id="412755"/>
    <lineage>
        <taxon>unclassified sequences</taxon>
        <taxon>metagenomes</taxon>
        <taxon>ecological metagenomes</taxon>
    </lineage>
</organism>
<keyword evidence="1" id="KW-0472">Membrane</keyword>
<evidence type="ECO:0000313" key="2">
    <source>
        <dbReference type="EMBL" id="KKN24379.1"/>
    </source>
</evidence>
<keyword evidence="1" id="KW-1133">Transmembrane helix</keyword>
<protein>
    <recommendedName>
        <fullName evidence="3">DUF3307 domain-containing protein</fullName>
    </recommendedName>
</protein>